<evidence type="ECO:0000313" key="3">
    <source>
        <dbReference type="Proteomes" id="UP000053259"/>
    </source>
</evidence>
<accession>A0A0D1XAC1</accession>
<dbReference type="GeneID" id="27317139"/>
<feature type="compositionally biased region" description="Basic and acidic residues" evidence="1">
    <location>
        <begin position="49"/>
        <end position="85"/>
    </location>
</feature>
<dbReference type="HOGENOM" id="CLU_1696868_0_0_1"/>
<feature type="region of interest" description="Disordered" evidence="1">
    <location>
        <begin position="1"/>
        <end position="108"/>
    </location>
</feature>
<sequence length="155" mass="17123">METGKKQIEVEFLGGKRARAAERGKRGRYEGWRGSKRRQVSREGLPGNAKEHEQASTKTDKNKSDSNSNDKRHESYSNHENDHKGNGGGAGTAPRTTQIRKASDEFATTQRAWERRRFWSLMHVGSGASSSSSSSPSALICSGWMRLHFSAAGTI</sequence>
<organism evidence="2 3">
    <name type="scientific">Verruconis gallopava</name>
    <dbReference type="NCBI Taxonomy" id="253628"/>
    <lineage>
        <taxon>Eukaryota</taxon>
        <taxon>Fungi</taxon>
        <taxon>Dikarya</taxon>
        <taxon>Ascomycota</taxon>
        <taxon>Pezizomycotina</taxon>
        <taxon>Dothideomycetes</taxon>
        <taxon>Pleosporomycetidae</taxon>
        <taxon>Venturiales</taxon>
        <taxon>Sympoventuriaceae</taxon>
        <taxon>Verruconis</taxon>
    </lineage>
</organism>
<gene>
    <name evidence="2" type="ORF">PV09_09166</name>
</gene>
<keyword evidence="3" id="KW-1185">Reference proteome</keyword>
<dbReference type="AlphaFoldDB" id="A0A0D1XAC1"/>
<dbReference type="VEuPathDB" id="FungiDB:PV09_09166"/>
<dbReference type="EMBL" id="KN847584">
    <property type="protein sequence ID" value="KIV99135.1"/>
    <property type="molecule type" value="Genomic_DNA"/>
</dbReference>
<proteinExistence type="predicted"/>
<dbReference type="InParanoid" id="A0A0D1XAC1"/>
<dbReference type="RefSeq" id="XP_016209005.1">
    <property type="nucleotide sequence ID" value="XM_016363169.1"/>
</dbReference>
<dbReference type="Proteomes" id="UP000053259">
    <property type="component" value="Unassembled WGS sequence"/>
</dbReference>
<feature type="compositionally biased region" description="Polar residues" evidence="1">
    <location>
        <begin position="94"/>
        <end position="108"/>
    </location>
</feature>
<reference evidence="2 3" key="1">
    <citation type="submission" date="2015-01" db="EMBL/GenBank/DDBJ databases">
        <title>The Genome Sequence of Ochroconis gallopava CBS43764.</title>
        <authorList>
            <consortium name="The Broad Institute Genomics Platform"/>
            <person name="Cuomo C."/>
            <person name="de Hoog S."/>
            <person name="Gorbushina A."/>
            <person name="Stielow B."/>
            <person name="Teixiera M."/>
            <person name="Abouelleil A."/>
            <person name="Chapman S.B."/>
            <person name="Priest M."/>
            <person name="Young S.K."/>
            <person name="Wortman J."/>
            <person name="Nusbaum C."/>
            <person name="Birren B."/>
        </authorList>
    </citation>
    <scope>NUCLEOTIDE SEQUENCE [LARGE SCALE GENOMIC DNA]</scope>
    <source>
        <strain evidence="2 3">CBS 43764</strain>
    </source>
</reference>
<feature type="compositionally biased region" description="Basic and acidic residues" evidence="1">
    <location>
        <begin position="19"/>
        <end position="33"/>
    </location>
</feature>
<evidence type="ECO:0000313" key="2">
    <source>
        <dbReference type="EMBL" id="KIV99135.1"/>
    </source>
</evidence>
<name>A0A0D1XAC1_9PEZI</name>
<evidence type="ECO:0000256" key="1">
    <source>
        <dbReference type="SAM" id="MobiDB-lite"/>
    </source>
</evidence>
<protein>
    <submittedName>
        <fullName evidence="2">Uncharacterized protein</fullName>
    </submittedName>
</protein>